<dbReference type="GeneID" id="88849742"/>
<protein>
    <submittedName>
        <fullName evidence="1">Uncharacterized protein</fullName>
    </submittedName>
</protein>
<dbReference type="EMBL" id="AP019367">
    <property type="protein sequence ID" value="BBH50839.1"/>
    <property type="molecule type" value="Genomic_DNA"/>
</dbReference>
<dbReference type="RefSeq" id="WP_172596413.1">
    <property type="nucleotide sequence ID" value="NZ_AP019367.1"/>
</dbReference>
<dbReference type="AlphaFoldDB" id="A0A3G9K8V9"/>
<evidence type="ECO:0000313" key="1">
    <source>
        <dbReference type="EMBL" id="BBH50839.1"/>
    </source>
</evidence>
<dbReference type="KEGG" id="pcat:Pcatena_14260"/>
<sequence>MTVTRKAFIAGAAGGIASLFLPSLPDAPDTGDEGLLDRLARTLGM</sequence>
<reference evidence="2" key="1">
    <citation type="submission" date="2018-11" db="EMBL/GenBank/DDBJ databases">
        <title>Comparative genomics of Parolsenella catena and Libanicoccus massiliensis: Reclassification of Libanicoccus massiliensis as Parolsenella massiliensis comb. nov.</title>
        <authorList>
            <person name="Sakamoto M."/>
            <person name="Ikeyama N."/>
            <person name="Murakami T."/>
            <person name="Mori H."/>
            <person name="Yuki M."/>
            <person name="Ohkuma M."/>
        </authorList>
    </citation>
    <scope>NUCLEOTIDE SEQUENCE [LARGE SCALE GENOMIC DNA]</scope>
    <source>
        <strain evidence="2">JCM 31932</strain>
    </source>
</reference>
<accession>A0A3G9K8V9</accession>
<gene>
    <name evidence="1" type="ORF">Pcatena_14260</name>
</gene>
<proteinExistence type="predicted"/>
<keyword evidence="2" id="KW-1185">Reference proteome</keyword>
<dbReference type="Proteomes" id="UP000273154">
    <property type="component" value="Chromosome"/>
</dbReference>
<name>A0A3G9K8V9_9ACTN</name>
<evidence type="ECO:0000313" key="2">
    <source>
        <dbReference type="Proteomes" id="UP000273154"/>
    </source>
</evidence>
<organism evidence="1 2">
    <name type="scientific">Parolsenella catena</name>
    <dbReference type="NCBI Taxonomy" id="2003188"/>
    <lineage>
        <taxon>Bacteria</taxon>
        <taxon>Bacillati</taxon>
        <taxon>Actinomycetota</taxon>
        <taxon>Coriobacteriia</taxon>
        <taxon>Coriobacteriales</taxon>
        <taxon>Atopobiaceae</taxon>
        <taxon>Parolsenella</taxon>
    </lineage>
</organism>